<dbReference type="InterPro" id="IPR055912">
    <property type="entry name" value="DUF7489"/>
</dbReference>
<name>A0A239FU16_9ACTN</name>
<dbReference type="RefSeq" id="WP_089243351.1">
    <property type="nucleotide sequence ID" value="NZ_FZPH01000001.1"/>
</dbReference>
<evidence type="ECO:0000313" key="2">
    <source>
        <dbReference type="EMBL" id="SNS59404.1"/>
    </source>
</evidence>
<dbReference type="EMBL" id="FZPH01000001">
    <property type="protein sequence ID" value="SNS59404.1"/>
    <property type="molecule type" value="Genomic_DNA"/>
</dbReference>
<sequence>MTDGEAWSGTVVKKARALLDGSNLYRRLKVRLDDGTEQDVKVDRETWKRVKVGDRLVKQPGEDPRVS</sequence>
<feature type="domain" description="DUF7489" evidence="1">
    <location>
        <begin position="4"/>
        <end position="65"/>
    </location>
</feature>
<keyword evidence="3" id="KW-1185">Reference proteome</keyword>
<dbReference type="Pfam" id="PF24315">
    <property type="entry name" value="DUF7489"/>
    <property type="match status" value="1"/>
</dbReference>
<dbReference type="OrthoDB" id="3481166at2"/>
<accession>A0A239FU16</accession>
<gene>
    <name evidence="2" type="ORF">SAMN05421812_10143</name>
</gene>
<evidence type="ECO:0000313" key="3">
    <source>
        <dbReference type="Proteomes" id="UP000198362"/>
    </source>
</evidence>
<organism evidence="2 3">
    <name type="scientific">Asanoa hainanensis</name>
    <dbReference type="NCBI Taxonomy" id="560556"/>
    <lineage>
        <taxon>Bacteria</taxon>
        <taxon>Bacillati</taxon>
        <taxon>Actinomycetota</taxon>
        <taxon>Actinomycetes</taxon>
        <taxon>Micromonosporales</taxon>
        <taxon>Micromonosporaceae</taxon>
        <taxon>Asanoa</taxon>
    </lineage>
</organism>
<reference evidence="2 3" key="1">
    <citation type="submission" date="2017-06" db="EMBL/GenBank/DDBJ databases">
        <authorList>
            <person name="Kim H.J."/>
            <person name="Triplett B.A."/>
        </authorList>
    </citation>
    <scope>NUCLEOTIDE SEQUENCE [LARGE SCALE GENOMIC DNA]</scope>
    <source>
        <strain evidence="2 3">CGMCC 4.5593</strain>
    </source>
</reference>
<protein>
    <recommendedName>
        <fullName evidence="1">DUF7489 domain-containing protein</fullName>
    </recommendedName>
</protein>
<proteinExistence type="predicted"/>
<dbReference type="AlphaFoldDB" id="A0A239FU16"/>
<evidence type="ECO:0000259" key="1">
    <source>
        <dbReference type="Pfam" id="PF24315"/>
    </source>
</evidence>
<dbReference type="Proteomes" id="UP000198362">
    <property type="component" value="Unassembled WGS sequence"/>
</dbReference>